<gene>
    <name evidence="2" type="ORF">G3A50_12900</name>
</gene>
<accession>A0A6P1YHQ8</accession>
<evidence type="ECO:0000313" key="3">
    <source>
        <dbReference type="Proteomes" id="UP000464751"/>
    </source>
</evidence>
<protein>
    <submittedName>
        <fullName evidence="2">Uncharacterized protein</fullName>
    </submittedName>
</protein>
<dbReference type="KEGG" id="apra:G3A50_12900"/>
<dbReference type="RefSeq" id="WP_163073201.1">
    <property type="nucleotide sequence ID" value="NZ_CP048630.1"/>
</dbReference>
<sequence>MNGKEDQERADRLAAALRENLKRRKAQARGRKDGPGVADAEAGAETTVDRVRPPPVES</sequence>
<dbReference type="AlphaFoldDB" id="A0A6P1YHQ8"/>
<keyword evidence="3" id="KW-1185">Reference proteome</keyword>
<reference evidence="2 3" key="1">
    <citation type="submission" date="2020-02" db="EMBL/GenBank/DDBJ databases">
        <authorList>
            <person name="Li G."/>
        </authorList>
    </citation>
    <scope>NUCLEOTIDE SEQUENCE [LARGE SCALE GENOMIC DNA]</scope>
    <source>
        <strain evidence="2 3">DSM 102029</strain>
    </source>
</reference>
<organism evidence="2 3">
    <name type="scientific">Ancylobacter pratisalsi</name>
    <dbReference type="NCBI Taxonomy" id="1745854"/>
    <lineage>
        <taxon>Bacteria</taxon>
        <taxon>Pseudomonadati</taxon>
        <taxon>Pseudomonadota</taxon>
        <taxon>Alphaproteobacteria</taxon>
        <taxon>Hyphomicrobiales</taxon>
        <taxon>Xanthobacteraceae</taxon>
        <taxon>Ancylobacter</taxon>
    </lineage>
</organism>
<evidence type="ECO:0000313" key="2">
    <source>
        <dbReference type="EMBL" id="QIB32256.1"/>
    </source>
</evidence>
<dbReference type="Proteomes" id="UP000464751">
    <property type="component" value="Chromosome"/>
</dbReference>
<proteinExistence type="predicted"/>
<dbReference type="EMBL" id="CP048630">
    <property type="protein sequence ID" value="QIB32256.1"/>
    <property type="molecule type" value="Genomic_DNA"/>
</dbReference>
<evidence type="ECO:0000256" key="1">
    <source>
        <dbReference type="SAM" id="MobiDB-lite"/>
    </source>
</evidence>
<feature type="region of interest" description="Disordered" evidence="1">
    <location>
        <begin position="22"/>
        <end position="58"/>
    </location>
</feature>
<name>A0A6P1YHQ8_9HYPH</name>